<dbReference type="InterPro" id="IPR036969">
    <property type="entry name" value="Citrate_synthase_sf"/>
</dbReference>
<dbReference type="UniPathway" id="UPA00223"/>
<dbReference type="PIRSF" id="PIRSF001369">
    <property type="entry name" value="Citrate_synth"/>
    <property type="match status" value="1"/>
</dbReference>
<evidence type="ECO:0000256" key="2">
    <source>
        <dbReference type="ARBA" id="ARBA00010566"/>
    </source>
</evidence>
<dbReference type="SUPFAM" id="SSF48256">
    <property type="entry name" value="Citrate synthase"/>
    <property type="match status" value="1"/>
</dbReference>
<evidence type="ECO:0000256" key="1">
    <source>
        <dbReference type="ARBA" id="ARBA00005163"/>
    </source>
</evidence>
<proteinExistence type="inferred from homology"/>
<dbReference type="CDD" id="cd06109">
    <property type="entry name" value="BsCS-I_like"/>
    <property type="match status" value="1"/>
</dbReference>
<dbReference type="InterPro" id="IPR002020">
    <property type="entry name" value="Citrate_synthase"/>
</dbReference>
<name>A0A329MNV3_9BACL</name>
<dbReference type="GO" id="GO:0005975">
    <property type="term" value="P:carbohydrate metabolic process"/>
    <property type="evidence" value="ECO:0007669"/>
    <property type="project" value="TreeGrafter"/>
</dbReference>
<dbReference type="PANTHER" id="PTHR11739:SF4">
    <property type="entry name" value="CITRATE SYNTHASE, PEROXISOMAL"/>
    <property type="match status" value="1"/>
</dbReference>
<gene>
    <name evidence="8" type="ORF">DQG23_12925</name>
</gene>
<comment type="caution">
    <text evidence="8">The sequence shown here is derived from an EMBL/GenBank/DDBJ whole genome shotgun (WGS) entry which is preliminary data.</text>
</comment>
<comment type="similarity">
    <text evidence="2 5 7">Belongs to the citrate synthase family.</text>
</comment>
<dbReference type="GO" id="GO:0006099">
    <property type="term" value="P:tricarboxylic acid cycle"/>
    <property type="evidence" value="ECO:0007669"/>
    <property type="project" value="UniProtKB-UniPathway"/>
</dbReference>
<dbReference type="InterPro" id="IPR019810">
    <property type="entry name" value="Citrate_synthase_AS"/>
</dbReference>
<dbReference type="GO" id="GO:0005829">
    <property type="term" value="C:cytosol"/>
    <property type="evidence" value="ECO:0007669"/>
    <property type="project" value="TreeGrafter"/>
</dbReference>
<evidence type="ECO:0000256" key="6">
    <source>
        <dbReference type="PIRSR" id="PIRSR001369-1"/>
    </source>
</evidence>
<dbReference type="PRINTS" id="PR00143">
    <property type="entry name" value="CITRTSNTHASE"/>
</dbReference>
<dbReference type="InterPro" id="IPR024176">
    <property type="entry name" value="Citrate_synthase_bac-typ"/>
</dbReference>
<dbReference type="RefSeq" id="WP_113031266.1">
    <property type="nucleotide sequence ID" value="NZ_QMFB01000006.1"/>
</dbReference>
<keyword evidence="9" id="KW-1185">Reference proteome</keyword>
<comment type="pathway">
    <text evidence="1">Carbohydrate metabolism; tricarboxylic acid cycle.</text>
</comment>
<dbReference type="Proteomes" id="UP000250369">
    <property type="component" value="Unassembled WGS sequence"/>
</dbReference>
<dbReference type="InterPro" id="IPR016142">
    <property type="entry name" value="Citrate_synth-like_lrg_a-sub"/>
</dbReference>
<sequence>MKAKVTGLEGIVAADTEIGYVNGAEGKLVYRGYWAKDLAIRHTFEEAAYLLWYGELPDDSALRSLREQLKAHRILQPELKRLLDAMPKGTPMMNVLMAAVASLAEEDSEWPPKAEQAIRLTAQLPAIIAYRYRKVNGLPWLEPNEDCGHADYYLQLLFGHRPAEAHVRALNAYMILAMEHGLNASTFAARVVSSTESDLYAAVCAAIGAMKGPLHGGAPSGVIKLLEDIGEKERAEPHMRGNLEKGERLMGFGHRIYKTPDPRAEALRDVTAALSGDDPWLGLARHAERTAIRLLAEYKPERKLHTNVEFYAAAVMRAVQMPPQLFTPTFTAARVVGWTAHILEQAQINRIYRPQSVYVGAMPVEG</sequence>
<evidence type="ECO:0000256" key="3">
    <source>
        <dbReference type="ARBA" id="ARBA00022679"/>
    </source>
</evidence>
<evidence type="ECO:0000256" key="7">
    <source>
        <dbReference type="RuleBase" id="RU003406"/>
    </source>
</evidence>
<evidence type="ECO:0000256" key="5">
    <source>
        <dbReference type="PIRNR" id="PIRNR001369"/>
    </source>
</evidence>
<accession>A0A329MNV3</accession>
<dbReference type="Gene3D" id="1.10.580.10">
    <property type="entry name" value="Citrate Synthase, domain 1"/>
    <property type="match status" value="1"/>
</dbReference>
<reference evidence="8 9" key="1">
    <citation type="journal article" date="2009" name="Int. J. Syst. Evol. Microbiol.">
        <title>Paenibacillus contaminans sp. nov., isolated from a contaminated laboratory plate.</title>
        <authorList>
            <person name="Chou J.H."/>
            <person name="Lee J.H."/>
            <person name="Lin M.C."/>
            <person name="Chang P.S."/>
            <person name="Arun A.B."/>
            <person name="Young C.C."/>
            <person name="Chen W.M."/>
        </authorList>
    </citation>
    <scope>NUCLEOTIDE SEQUENCE [LARGE SCALE GENOMIC DNA]</scope>
    <source>
        <strain evidence="8 9">CKOBP-6</strain>
    </source>
</reference>
<dbReference type="Gene3D" id="1.10.230.10">
    <property type="entry name" value="Cytochrome P450-Terp, domain 2"/>
    <property type="match status" value="1"/>
</dbReference>
<evidence type="ECO:0000313" key="8">
    <source>
        <dbReference type="EMBL" id="RAV20986.1"/>
    </source>
</evidence>
<protein>
    <recommendedName>
        <fullName evidence="5">Citrate synthase</fullName>
    </recommendedName>
</protein>
<feature type="active site" evidence="6">
    <location>
        <position position="309"/>
    </location>
</feature>
<dbReference type="OrthoDB" id="9800864at2"/>
<dbReference type="PROSITE" id="PS00480">
    <property type="entry name" value="CITRATE_SYNTHASE"/>
    <property type="match status" value="1"/>
</dbReference>
<dbReference type="AlphaFoldDB" id="A0A329MNV3"/>
<dbReference type="PANTHER" id="PTHR11739">
    <property type="entry name" value="CITRATE SYNTHASE"/>
    <property type="match status" value="1"/>
</dbReference>
<dbReference type="Pfam" id="PF00285">
    <property type="entry name" value="Citrate_synt"/>
    <property type="match status" value="1"/>
</dbReference>
<comment type="catalytic activity">
    <reaction evidence="4">
        <text>oxaloacetate + acetyl-CoA + H2O = citrate + CoA + H(+)</text>
        <dbReference type="Rhea" id="RHEA:16845"/>
        <dbReference type="ChEBI" id="CHEBI:15377"/>
        <dbReference type="ChEBI" id="CHEBI:15378"/>
        <dbReference type="ChEBI" id="CHEBI:16452"/>
        <dbReference type="ChEBI" id="CHEBI:16947"/>
        <dbReference type="ChEBI" id="CHEBI:57287"/>
        <dbReference type="ChEBI" id="CHEBI:57288"/>
        <dbReference type="EC" id="2.3.3.16"/>
    </reaction>
</comment>
<feature type="active site" evidence="6">
    <location>
        <position position="254"/>
    </location>
</feature>
<keyword evidence="3 5" id="KW-0808">Transferase</keyword>
<organism evidence="8 9">
    <name type="scientific">Paenibacillus contaminans</name>
    <dbReference type="NCBI Taxonomy" id="450362"/>
    <lineage>
        <taxon>Bacteria</taxon>
        <taxon>Bacillati</taxon>
        <taxon>Bacillota</taxon>
        <taxon>Bacilli</taxon>
        <taxon>Bacillales</taxon>
        <taxon>Paenibacillaceae</taxon>
        <taxon>Paenibacillus</taxon>
    </lineage>
</organism>
<evidence type="ECO:0000313" key="9">
    <source>
        <dbReference type="Proteomes" id="UP000250369"/>
    </source>
</evidence>
<dbReference type="EMBL" id="QMFB01000006">
    <property type="protein sequence ID" value="RAV20986.1"/>
    <property type="molecule type" value="Genomic_DNA"/>
</dbReference>
<dbReference type="GO" id="GO:0036440">
    <property type="term" value="F:citrate synthase activity"/>
    <property type="evidence" value="ECO:0007669"/>
    <property type="project" value="UniProtKB-EC"/>
</dbReference>
<evidence type="ECO:0000256" key="4">
    <source>
        <dbReference type="ARBA" id="ARBA00049288"/>
    </source>
</evidence>
<dbReference type="InterPro" id="IPR016143">
    <property type="entry name" value="Citrate_synth-like_sm_a-sub"/>
</dbReference>